<dbReference type="AlphaFoldDB" id="E1CB23"/>
<evidence type="ECO:0000256" key="1">
    <source>
        <dbReference type="ARBA" id="ARBA00004308"/>
    </source>
</evidence>
<dbReference type="EMBL" id="AB365933">
    <property type="protein sequence ID" value="BAJ21313.1"/>
    <property type="molecule type" value="mRNA"/>
</dbReference>
<dbReference type="GO" id="GO:0012505">
    <property type="term" value="C:endomembrane system"/>
    <property type="evidence" value="ECO:0007669"/>
    <property type="project" value="UniProtKB-SubCell"/>
</dbReference>
<organism evidence="8">
    <name type="scientific">Tetrahymena thermophila</name>
    <dbReference type="NCBI Taxonomy" id="5911"/>
    <lineage>
        <taxon>Eukaryota</taxon>
        <taxon>Sar</taxon>
        <taxon>Alveolata</taxon>
        <taxon>Ciliophora</taxon>
        <taxon>Intramacronucleata</taxon>
        <taxon>Oligohymenophorea</taxon>
        <taxon>Hymenostomatida</taxon>
        <taxon>Tetrahymenina</taxon>
        <taxon>Tetrahymenidae</taxon>
        <taxon>Tetrahymena</taxon>
    </lineage>
</organism>
<dbReference type="PROSITE" id="PS51420">
    <property type="entry name" value="RHO"/>
    <property type="match status" value="1"/>
</dbReference>
<sequence length="229" mass="26138">MHQKESKKDIVAKVLVIGEAKVGKTSILTRYTEGSFQESMIPTLGIDYRFKKLFVKGQEIKLQIWDTAGQERFRAITQNFYKGAMGIILVFDLTDPKTFKTLSNWIENIKQYSGSEACRILLGNKCDISQNQIPKQDIQNLANQNKIQYFETSAKSNEGIQQAFQQIADDIANKFFSELINIQSDQKLDLDNSLIRSPSSIKREEQQQALQLQVQKSPRKKTESESCCS</sequence>
<dbReference type="GO" id="GO:0003924">
    <property type="term" value="F:GTPase activity"/>
    <property type="evidence" value="ECO:0007669"/>
    <property type="project" value="InterPro"/>
</dbReference>
<evidence type="ECO:0000256" key="3">
    <source>
        <dbReference type="ARBA" id="ARBA00022741"/>
    </source>
</evidence>
<comment type="subcellular location">
    <subcellularLocation>
        <location evidence="1">Endomembrane system</location>
    </subcellularLocation>
</comment>
<dbReference type="NCBIfam" id="TIGR00231">
    <property type="entry name" value="small_GTP"/>
    <property type="match status" value="1"/>
</dbReference>
<dbReference type="SMART" id="SM00176">
    <property type="entry name" value="RAN"/>
    <property type="match status" value="1"/>
</dbReference>
<feature type="compositionally biased region" description="Basic and acidic residues" evidence="7">
    <location>
        <begin position="220"/>
        <end position="229"/>
    </location>
</feature>
<keyword evidence="3" id="KW-0547">Nucleotide-binding</keyword>
<reference evidence="8" key="1">
    <citation type="journal article" date="2010" name="J. Eukaryot. Microbiol.">
        <title>Marked amplification and diversification of products of ras genes from rat brain, Rab GTPases, in the ciliates Tetrahymena thermophila and Paramecium tetraurelia.</title>
        <authorList>
            <person name="Saito-Nakano Y."/>
            <person name="Nakahara T."/>
            <person name="Nakano K."/>
            <person name="Nozaki T."/>
            <person name="Numata O."/>
        </authorList>
    </citation>
    <scope>NUCLEOTIDE SEQUENCE</scope>
</reference>
<dbReference type="InterPro" id="IPR001806">
    <property type="entry name" value="Small_GTPase"/>
</dbReference>
<proteinExistence type="evidence at transcript level"/>
<dbReference type="PRINTS" id="PR00449">
    <property type="entry name" value="RASTRNSFRMNG"/>
</dbReference>
<evidence type="ECO:0000256" key="5">
    <source>
        <dbReference type="ARBA" id="ARBA00023136"/>
    </source>
</evidence>
<feature type="region of interest" description="Disordered" evidence="7">
    <location>
        <begin position="206"/>
        <end position="229"/>
    </location>
</feature>
<dbReference type="PROSITE" id="PS51419">
    <property type="entry name" value="RAB"/>
    <property type="match status" value="1"/>
</dbReference>
<dbReference type="SMART" id="SM00174">
    <property type="entry name" value="RHO"/>
    <property type="match status" value="1"/>
</dbReference>
<dbReference type="InterPro" id="IPR050305">
    <property type="entry name" value="Small_GTPase_Rab"/>
</dbReference>
<evidence type="ECO:0000256" key="4">
    <source>
        <dbReference type="ARBA" id="ARBA00023134"/>
    </source>
</evidence>
<evidence type="ECO:0000313" key="8">
    <source>
        <dbReference type="EMBL" id="BAJ21313.1"/>
    </source>
</evidence>
<keyword evidence="5" id="KW-0472">Membrane</keyword>
<evidence type="ECO:0000256" key="2">
    <source>
        <dbReference type="ARBA" id="ARBA00006270"/>
    </source>
</evidence>
<keyword evidence="4" id="KW-0342">GTP-binding</keyword>
<protein>
    <submittedName>
        <fullName evidence="8">Rab-family small GTPase RabX5</fullName>
    </submittedName>
</protein>
<accession>E1CB23</accession>
<dbReference type="PANTHER" id="PTHR47980">
    <property type="entry name" value="LD44762P"/>
    <property type="match status" value="1"/>
</dbReference>
<evidence type="ECO:0000256" key="7">
    <source>
        <dbReference type="SAM" id="MobiDB-lite"/>
    </source>
</evidence>
<dbReference type="CDD" id="cd00154">
    <property type="entry name" value="Rab"/>
    <property type="match status" value="1"/>
</dbReference>
<dbReference type="SMART" id="SM00177">
    <property type="entry name" value="ARF"/>
    <property type="match status" value="1"/>
</dbReference>
<dbReference type="PROSITE" id="PS51421">
    <property type="entry name" value="RAS"/>
    <property type="match status" value="1"/>
</dbReference>
<keyword evidence="6" id="KW-0449">Lipoprotein</keyword>
<dbReference type="InterPro" id="IPR027417">
    <property type="entry name" value="P-loop_NTPase"/>
</dbReference>
<dbReference type="SUPFAM" id="SSF52540">
    <property type="entry name" value="P-loop containing nucleoside triphosphate hydrolases"/>
    <property type="match status" value="1"/>
</dbReference>
<dbReference type="InterPro" id="IPR005225">
    <property type="entry name" value="Small_GTP-bd"/>
</dbReference>
<dbReference type="SMART" id="SM00173">
    <property type="entry name" value="RAS"/>
    <property type="match status" value="1"/>
</dbReference>
<dbReference type="Pfam" id="PF00071">
    <property type="entry name" value="Ras"/>
    <property type="match status" value="1"/>
</dbReference>
<dbReference type="PROSITE" id="PS51417">
    <property type="entry name" value="ARF"/>
    <property type="match status" value="1"/>
</dbReference>
<dbReference type="Gene3D" id="3.40.50.300">
    <property type="entry name" value="P-loop containing nucleotide triphosphate hydrolases"/>
    <property type="match status" value="1"/>
</dbReference>
<dbReference type="SMART" id="SM00175">
    <property type="entry name" value="RAB"/>
    <property type="match status" value="1"/>
</dbReference>
<gene>
    <name evidence="8" type="primary">RABX5</name>
</gene>
<name>E1CB23_TETTH</name>
<dbReference type="OMA" id="QIDCEQV"/>
<comment type="similarity">
    <text evidence="2">Belongs to the small GTPase superfamily. Rab family.</text>
</comment>
<dbReference type="GO" id="GO:0005525">
    <property type="term" value="F:GTP binding"/>
    <property type="evidence" value="ECO:0007669"/>
    <property type="project" value="UniProtKB-KW"/>
</dbReference>
<evidence type="ECO:0000256" key="6">
    <source>
        <dbReference type="ARBA" id="ARBA00023288"/>
    </source>
</evidence>
<dbReference type="FunFam" id="3.40.50.300:FF:000586">
    <property type="entry name" value="Rab family GTPase"/>
    <property type="match status" value="1"/>
</dbReference>